<accession>A0AAD7PES0</accession>
<comment type="caution">
    <text evidence="8">The sequence shown here is derived from an EMBL/GenBank/DDBJ whole genome shotgun (WGS) entry which is preliminary data.</text>
</comment>
<dbReference type="InterPro" id="IPR056065">
    <property type="entry name" value="DUF7648"/>
</dbReference>
<feature type="compositionally biased region" description="Basic and acidic residues" evidence="6">
    <location>
        <begin position="1011"/>
        <end position="1033"/>
    </location>
</feature>
<feature type="region of interest" description="Disordered" evidence="6">
    <location>
        <begin position="716"/>
        <end position="735"/>
    </location>
</feature>
<dbReference type="Gene3D" id="3.30.40.10">
    <property type="entry name" value="Zinc/RING finger domain, C3HC4 (zinc finger)"/>
    <property type="match status" value="1"/>
</dbReference>
<keyword evidence="4" id="KW-0862">Zinc</keyword>
<keyword evidence="9" id="KW-1185">Reference proteome</keyword>
<feature type="domain" description="Zinc finger PHD-type" evidence="7">
    <location>
        <begin position="25"/>
        <end position="68"/>
    </location>
</feature>
<evidence type="ECO:0000256" key="6">
    <source>
        <dbReference type="SAM" id="MobiDB-lite"/>
    </source>
</evidence>
<dbReference type="KEGG" id="qsa:O6P43_024103"/>
<dbReference type="GO" id="GO:0008270">
    <property type="term" value="F:zinc ion binding"/>
    <property type="evidence" value="ECO:0007669"/>
    <property type="project" value="UniProtKB-KW"/>
</dbReference>
<dbReference type="Pfam" id="PF24659">
    <property type="entry name" value="DUF7648"/>
    <property type="match status" value="1"/>
</dbReference>
<dbReference type="PANTHER" id="PTHR14571">
    <property type="entry name" value="HISTONE-LYSINE N-METHYLTRANSFERASE SET-26-RELATED"/>
    <property type="match status" value="1"/>
</dbReference>
<dbReference type="EMBL" id="JARAOO010000010">
    <property type="protein sequence ID" value="KAJ7952214.1"/>
    <property type="molecule type" value="Genomic_DNA"/>
</dbReference>
<keyword evidence="3" id="KW-0863">Zinc-finger</keyword>
<dbReference type="InterPro" id="IPR019786">
    <property type="entry name" value="Zinc_finger_PHD-type_CS"/>
</dbReference>
<protein>
    <submittedName>
        <fullName evidence="8">PHD finger protein family</fullName>
    </submittedName>
</protein>
<reference evidence="8" key="1">
    <citation type="journal article" date="2023" name="Science">
        <title>Elucidation of the pathway for biosynthesis of saponin adjuvants from the soapbark tree.</title>
        <authorList>
            <person name="Reed J."/>
            <person name="Orme A."/>
            <person name="El-Demerdash A."/>
            <person name="Owen C."/>
            <person name="Martin L.B.B."/>
            <person name="Misra R.C."/>
            <person name="Kikuchi S."/>
            <person name="Rejzek M."/>
            <person name="Martin A.C."/>
            <person name="Harkess A."/>
            <person name="Leebens-Mack J."/>
            <person name="Louveau T."/>
            <person name="Stephenson M.J."/>
            <person name="Osbourn A."/>
        </authorList>
    </citation>
    <scope>NUCLEOTIDE SEQUENCE</scope>
    <source>
        <strain evidence="8">S10</strain>
    </source>
</reference>
<proteinExistence type="predicted"/>
<feature type="compositionally biased region" description="Basic and acidic residues" evidence="6">
    <location>
        <begin position="835"/>
        <end position="865"/>
    </location>
</feature>
<dbReference type="PROSITE" id="PS01359">
    <property type="entry name" value="ZF_PHD_1"/>
    <property type="match status" value="1"/>
</dbReference>
<feature type="compositionally biased region" description="Polar residues" evidence="6">
    <location>
        <begin position="579"/>
        <end position="589"/>
    </location>
</feature>
<organism evidence="8 9">
    <name type="scientific">Quillaja saponaria</name>
    <name type="common">Soap bark tree</name>
    <dbReference type="NCBI Taxonomy" id="32244"/>
    <lineage>
        <taxon>Eukaryota</taxon>
        <taxon>Viridiplantae</taxon>
        <taxon>Streptophyta</taxon>
        <taxon>Embryophyta</taxon>
        <taxon>Tracheophyta</taxon>
        <taxon>Spermatophyta</taxon>
        <taxon>Magnoliopsida</taxon>
        <taxon>eudicotyledons</taxon>
        <taxon>Gunneridae</taxon>
        <taxon>Pentapetalae</taxon>
        <taxon>rosids</taxon>
        <taxon>fabids</taxon>
        <taxon>Fabales</taxon>
        <taxon>Quillajaceae</taxon>
        <taxon>Quillaja</taxon>
    </lineage>
</organism>
<feature type="compositionally biased region" description="Basic and acidic residues" evidence="6">
    <location>
        <begin position="253"/>
        <end position="268"/>
    </location>
</feature>
<feature type="compositionally biased region" description="Polar residues" evidence="6">
    <location>
        <begin position="787"/>
        <end position="796"/>
    </location>
</feature>
<dbReference type="PANTHER" id="PTHR14571:SF9">
    <property type="entry name" value="HISTONE-LYSINE N-METHYLTRANSFERASE SET-26-RELATED"/>
    <property type="match status" value="1"/>
</dbReference>
<dbReference type="InterPro" id="IPR001965">
    <property type="entry name" value="Znf_PHD"/>
</dbReference>
<feature type="region of interest" description="Disordered" evidence="6">
    <location>
        <begin position="987"/>
        <end position="1107"/>
    </location>
</feature>
<dbReference type="Proteomes" id="UP001163823">
    <property type="component" value="Chromosome 10"/>
</dbReference>
<feature type="compositionally biased region" description="Basic and acidic residues" evidence="6">
    <location>
        <begin position="275"/>
        <end position="285"/>
    </location>
</feature>
<feature type="compositionally biased region" description="Polar residues" evidence="6">
    <location>
        <begin position="677"/>
        <end position="692"/>
    </location>
</feature>
<feature type="compositionally biased region" description="Low complexity" evidence="6">
    <location>
        <begin position="1095"/>
        <end position="1107"/>
    </location>
</feature>
<feature type="region of interest" description="Disordered" evidence="6">
    <location>
        <begin position="661"/>
        <end position="692"/>
    </location>
</feature>
<name>A0AAD7PES0_QUISA</name>
<dbReference type="AlphaFoldDB" id="A0AAD7PES0"/>
<feature type="region of interest" description="Disordered" evidence="6">
    <location>
        <begin position="579"/>
        <end position="598"/>
    </location>
</feature>
<evidence type="ECO:0000256" key="4">
    <source>
        <dbReference type="ARBA" id="ARBA00022833"/>
    </source>
</evidence>
<dbReference type="SUPFAM" id="SSF57903">
    <property type="entry name" value="FYVE/PHD zinc finger"/>
    <property type="match status" value="1"/>
</dbReference>
<feature type="compositionally biased region" description="Polar residues" evidence="6">
    <location>
        <begin position="867"/>
        <end position="904"/>
    </location>
</feature>
<keyword evidence="2" id="KW-0479">Metal-binding</keyword>
<dbReference type="GO" id="GO:0005634">
    <property type="term" value="C:nucleus"/>
    <property type="evidence" value="ECO:0007669"/>
    <property type="project" value="UniProtKB-SubCell"/>
</dbReference>
<feature type="compositionally biased region" description="Basic residues" evidence="6">
    <location>
        <begin position="1034"/>
        <end position="1044"/>
    </location>
</feature>
<keyword evidence="5" id="KW-0539">Nucleus</keyword>
<gene>
    <name evidence="8" type="ORF">O6P43_024103</name>
</gene>
<feature type="compositionally biased region" description="Polar residues" evidence="6">
    <location>
        <begin position="725"/>
        <end position="735"/>
    </location>
</feature>
<feature type="region of interest" description="Disordered" evidence="6">
    <location>
        <begin position="773"/>
        <end position="923"/>
    </location>
</feature>
<comment type="subcellular location">
    <subcellularLocation>
        <location evidence="1">Nucleus</location>
    </subcellularLocation>
</comment>
<evidence type="ECO:0000313" key="8">
    <source>
        <dbReference type="EMBL" id="KAJ7952214.1"/>
    </source>
</evidence>
<evidence type="ECO:0000259" key="7">
    <source>
        <dbReference type="SMART" id="SM00249"/>
    </source>
</evidence>
<evidence type="ECO:0000256" key="1">
    <source>
        <dbReference type="ARBA" id="ARBA00004123"/>
    </source>
</evidence>
<evidence type="ECO:0000256" key="5">
    <source>
        <dbReference type="ARBA" id="ARBA00023242"/>
    </source>
</evidence>
<dbReference type="SMART" id="SM00249">
    <property type="entry name" value="PHD"/>
    <property type="match status" value="1"/>
</dbReference>
<dbReference type="InterPro" id="IPR011011">
    <property type="entry name" value="Znf_FYVE_PHD"/>
</dbReference>
<sequence length="1107" mass="122219">MRGRSHRLQSSDPPDDWVDGSWTVDCVCGVTFDDGEEMVNCDECGVWVHTRCSRYVKGDDVFACDKCKSKNNRNDTAETEVAQLLVELPTKTMRMETSFASNGHSRRPFRLWTDIPIEERVHVQGIPGGDSSLFGGLSSVFTPQLWKCTGYVPQKFNFQYREFPCWDEKNPDSRMEENESLVDKGAGVLFSLSKENVLATPLGTLPGMRDEEDGFGRKTSLKAMKWGSDNKEGLRLANHDMKERSLLSPVAMHSEKRNKEDYRTSKDRCGKKRTRASDKEADAKRSSNSSKTVAFTPASGAKQLEFYEDRGPNVFKADTWRLNNKNFRGTVVQEQVRDDYHVSETNLEELNSNVPSSADNSKDLRTDIPMQAILVGAVPKEVKSNHKVPTVTEISPRTDVTVKEEGDGQAVDISLNSVAVGSAVRPPSKDLPTIARDFKGYQALESNGDMALSSVLHNFKVKREEDDVNSSKFLSSDHMSDNSEGNNAIASSLLSCEVQEVGKIPEIVSEHTDIADELSGQMKLQVEGSEGSMDAHKCFSEIKVGLEEQSKSSGTISISQALVCESKLLSSGGKLFQTSSTMVSKSPSNELKPEDTENPNSIAKQQMVTDCNVHIKKDGGPTDVVRDEELHELPRKTVKERTKYSTTTTFRALHSSRSLQDSVSKQINSDSKDPVICSSSKASSAQNTATNSMPGESTGLFHHQKALQALSKSSISGLPQRVERPNQTNIHSSSKLNQNNALSVYPSTTSNSAALSDEELALLLHQELNSSPRVPRVPRARHAGSLPQLTSPTATSILIKRTSGSGGKDHSLVSRRKYRDTSRDGFCSSRELEDEAKKVERVSSFPDQRKQDTKYTEDASVKDEGDGSSTAVQPVMQNVPSASTATSNCDPSSPPNDRNLSSIHDSPRNISDDDTSTVGGPVHRTLPGLINEIMSKGRRMTYEELCNAVLPHWHNLRKHNGERYAYSSPSQAVLDCLRNRHEWARLVDRGPKTNSNRKRRKVDAEESDDNENGKGRSVKEGKSLELQKEEFPKGKRKARKRRRLALQGRAVKDVRRRHRADLQTDEDIGPLSNSSEESLFSEDDIQGGGTCPVVSEASASSDEAGNT</sequence>
<evidence type="ECO:0000313" key="9">
    <source>
        <dbReference type="Proteomes" id="UP001163823"/>
    </source>
</evidence>
<feature type="region of interest" description="Disordered" evidence="6">
    <location>
        <begin position="237"/>
        <end position="296"/>
    </location>
</feature>
<dbReference type="InterPro" id="IPR013083">
    <property type="entry name" value="Znf_RING/FYVE/PHD"/>
</dbReference>
<evidence type="ECO:0000256" key="2">
    <source>
        <dbReference type="ARBA" id="ARBA00022723"/>
    </source>
</evidence>
<evidence type="ECO:0000256" key="3">
    <source>
        <dbReference type="ARBA" id="ARBA00022771"/>
    </source>
</evidence>